<proteinExistence type="inferred from homology"/>
<keyword evidence="4" id="KW-0949">S-adenosyl-L-methionine</keyword>
<protein>
    <recommendedName>
        <fullName evidence="1">catechol O-methyltransferase</fullName>
        <ecNumber evidence="1">2.1.1.6</ecNumber>
    </recommendedName>
</protein>
<evidence type="ECO:0000256" key="7">
    <source>
        <dbReference type="ARBA" id="ARBA00023453"/>
    </source>
</evidence>
<sequence>MVTVHFRSELFMLCRQAFARVLMLSRGKVCVSRTHAFIFSNCTHGQADSVLDTFEVYASTHPSFSIGPDRGEFVEEVVKRLAPLRVLELGMHCGYVSVRILRQLPSTGKLLTVEVDPHTADKGEEIILVAGFKHTQFKVLTSSSEEAISALRSHLGEKNLDLVLMDHDPKEYLPSLLALQREELLSPGCVLLINNALDTGAKALLEYIRTSQACLTVGRQVQGMMELQWGKVAYPEGTEC</sequence>
<keyword evidence="9" id="KW-0472">Membrane</keyword>
<keyword evidence="9" id="KW-0812">Transmembrane</keyword>
<dbReference type="InParanoid" id="A0A6J2W4Q3"/>
<keyword evidence="8" id="KW-1185">Reference proteome</keyword>
<evidence type="ECO:0000256" key="4">
    <source>
        <dbReference type="ARBA" id="ARBA00022691"/>
    </source>
</evidence>
<dbReference type="GO" id="GO:0042417">
    <property type="term" value="P:dopamine metabolic process"/>
    <property type="evidence" value="ECO:0007669"/>
    <property type="project" value="TreeGrafter"/>
</dbReference>
<evidence type="ECO:0000256" key="3">
    <source>
        <dbReference type="ARBA" id="ARBA00022679"/>
    </source>
</evidence>
<evidence type="ECO:0000256" key="5">
    <source>
        <dbReference type="ARBA" id="ARBA00022867"/>
    </source>
</evidence>
<dbReference type="InterPro" id="IPR002935">
    <property type="entry name" value="SAM_O-MeTrfase"/>
</dbReference>
<keyword evidence="5" id="KW-0531">Neurotransmitter degradation</keyword>
<dbReference type="RefSeq" id="XP_030639228.1">
    <property type="nucleotide sequence ID" value="XM_030783368.1"/>
</dbReference>
<keyword evidence="6" id="KW-0128">Catecholamine metabolism</keyword>
<dbReference type="OrthoDB" id="186626at2759"/>
<evidence type="ECO:0000313" key="8">
    <source>
        <dbReference type="Proteomes" id="UP000504632"/>
    </source>
</evidence>
<dbReference type="GO" id="GO:0042424">
    <property type="term" value="P:catecholamine catabolic process"/>
    <property type="evidence" value="ECO:0007669"/>
    <property type="project" value="TreeGrafter"/>
</dbReference>
<dbReference type="PANTHER" id="PTHR43836">
    <property type="entry name" value="CATECHOL O-METHYLTRANSFERASE 1-RELATED"/>
    <property type="match status" value="1"/>
</dbReference>
<dbReference type="SUPFAM" id="SSF53335">
    <property type="entry name" value="S-adenosyl-L-methionine-dependent methyltransferases"/>
    <property type="match status" value="1"/>
</dbReference>
<evidence type="ECO:0000256" key="6">
    <source>
        <dbReference type="ARBA" id="ARBA00022939"/>
    </source>
</evidence>
<evidence type="ECO:0000256" key="1">
    <source>
        <dbReference type="ARBA" id="ARBA00012880"/>
    </source>
</evidence>
<comment type="similarity">
    <text evidence="7">Belongs to the class I-like SAM-binding methyltransferase superfamily. Cation-dependent O-methyltransferase family.</text>
</comment>
<dbReference type="Proteomes" id="UP000504632">
    <property type="component" value="Chromosome 1"/>
</dbReference>
<gene>
    <name evidence="9" type="primary">LOC115819820</name>
</gene>
<dbReference type="GeneID" id="115819820"/>
<dbReference type="GO" id="GO:0032502">
    <property type="term" value="P:developmental process"/>
    <property type="evidence" value="ECO:0007669"/>
    <property type="project" value="TreeGrafter"/>
</dbReference>
<keyword evidence="2" id="KW-0489">Methyltransferase</keyword>
<dbReference type="Pfam" id="PF01596">
    <property type="entry name" value="Methyltransf_3"/>
    <property type="match status" value="1"/>
</dbReference>
<name>A0A6J2W4Q3_CHACN</name>
<dbReference type="PROSITE" id="PS51682">
    <property type="entry name" value="SAM_OMT_I"/>
    <property type="match status" value="1"/>
</dbReference>
<evidence type="ECO:0000256" key="2">
    <source>
        <dbReference type="ARBA" id="ARBA00022603"/>
    </source>
</evidence>
<dbReference type="InterPro" id="IPR029063">
    <property type="entry name" value="SAM-dependent_MTases_sf"/>
</dbReference>
<accession>A0A6J2W4Q3</accession>
<dbReference type="GO" id="GO:0016206">
    <property type="term" value="F:catechol O-methyltransferase activity"/>
    <property type="evidence" value="ECO:0007669"/>
    <property type="project" value="UniProtKB-EC"/>
</dbReference>
<dbReference type="AlphaFoldDB" id="A0A6J2W4Q3"/>
<organism evidence="8 9">
    <name type="scientific">Chanos chanos</name>
    <name type="common">Milkfish</name>
    <name type="synonym">Mugil chanos</name>
    <dbReference type="NCBI Taxonomy" id="29144"/>
    <lineage>
        <taxon>Eukaryota</taxon>
        <taxon>Metazoa</taxon>
        <taxon>Chordata</taxon>
        <taxon>Craniata</taxon>
        <taxon>Vertebrata</taxon>
        <taxon>Euteleostomi</taxon>
        <taxon>Actinopterygii</taxon>
        <taxon>Neopterygii</taxon>
        <taxon>Teleostei</taxon>
        <taxon>Ostariophysi</taxon>
        <taxon>Gonorynchiformes</taxon>
        <taxon>Chanidae</taxon>
        <taxon>Chanos</taxon>
    </lineage>
</organism>
<evidence type="ECO:0000313" key="9">
    <source>
        <dbReference type="RefSeq" id="XP_030639228.1"/>
    </source>
</evidence>
<dbReference type="GO" id="GO:0032259">
    <property type="term" value="P:methylation"/>
    <property type="evidence" value="ECO:0007669"/>
    <property type="project" value="UniProtKB-KW"/>
</dbReference>
<dbReference type="EC" id="2.1.1.6" evidence="1"/>
<reference evidence="9" key="1">
    <citation type="submission" date="2025-08" db="UniProtKB">
        <authorList>
            <consortium name="RefSeq"/>
        </authorList>
    </citation>
    <scope>IDENTIFICATION</scope>
</reference>
<dbReference type="PANTHER" id="PTHR43836:SF3">
    <property type="entry name" value="CATECHOL O-METHYLTRANSFERASE"/>
    <property type="match status" value="1"/>
</dbReference>
<dbReference type="Gene3D" id="3.40.50.150">
    <property type="entry name" value="Vaccinia Virus protein VP39"/>
    <property type="match status" value="1"/>
</dbReference>
<keyword evidence="3" id="KW-0808">Transferase</keyword>